<comment type="caution">
    <text evidence="2">The sequence shown here is derived from an EMBL/GenBank/DDBJ whole genome shotgun (WGS) entry which is preliminary data.</text>
</comment>
<name>A0A4R4IU93_PHOLU</name>
<dbReference type="Proteomes" id="UP000295550">
    <property type="component" value="Unassembled WGS sequence"/>
</dbReference>
<proteinExistence type="predicted"/>
<dbReference type="Pfam" id="PF13340">
    <property type="entry name" value="DUF4096"/>
    <property type="match status" value="1"/>
</dbReference>
<reference evidence="2 3" key="1">
    <citation type="journal article" date="2019" name="Int. J. Syst. Evol. Microbiol.">
        <title>Photorhabdus khanii subsp. guanajuatensis subsp. nov., isolated from Heterorhabditis atacamensis, and Photorhabdus luminescens subsp. mexicana subsp. nov., isolated from Heterorhabditis mexicana entomopathogenic nematodes.</title>
        <authorList>
            <person name="Machado R.A.R."/>
            <person name="Bruno P."/>
            <person name="Arce C.C.M."/>
            <person name="Liechti N."/>
            <person name="Kohler A."/>
            <person name="Bernal J."/>
            <person name="Bruggmann R."/>
            <person name="Turlings T.C.J."/>
        </authorList>
    </citation>
    <scope>NUCLEOTIDE SEQUENCE [LARGE SCALE GENOMIC DNA]</scope>
    <source>
        <strain evidence="2 3">MEX47-22</strain>
    </source>
</reference>
<protein>
    <recommendedName>
        <fullName evidence="1">Insertion element IS402-like domain-containing protein</fullName>
    </recommendedName>
</protein>
<dbReference type="AlphaFoldDB" id="A0A4R4IU93"/>
<gene>
    <name evidence="2" type="ORF">C5468_22465</name>
</gene>
<dbReference type="PANTHER" id="PTHR46637:SF1">
    <property type="entry name" value="BLL5188 PROTEIN"/>
    <property type="match status" value="1"/>
</dbReference>
<dbReference type="EMBL" id="PUJX01000037">
    <property type="protein sequence ID" value="TDB44286.1"/>
    <property type="molecule type" value="Genomic_DNA"/>
</dbReference>
<organism evidence="2 3">
    <name type="scientific">Photorhabdus luminescens subsp. mexicana</name>
    <dbReference type="NCBI Taxonomy" id="2100167"/>
    <lineage>
        <taxon>Bacteria</taxon>
        <taxon>Pseudomonadati</taxon>
        <taxon>Pseudomonadota</taxon>
        <taxon>Gammaproteobacteria</taxon>
        <taxon>Enterobacterales</taxon>
        <taxon>Morganellaceae</taxon>
        <taxon>Photorhabdus</taxon>
    </lineage>
</organism>
<evidence type="ECO:0000313" key="3">
    <source>
        <dbReference type="Proteomes" id="UP000295550"/>
    </source>
</evidence>
<sequence>MRAGCFWRDLPTKFGKWNTIFKCFNEWSKKCVFYLLFKLLPVHSDIE</sequence>
<evidence type="ECO:0000313" key="2">
    <source>
        <dbReference type="EMBL" id="TDB44286.1"/>
    </source>
</evidence>
<dbReference type="InterPro" id="IPR025161">
    <property type="entry name" value="IS402-like_dom"/>
</dbReference>
<evidence type="ECO:0000259" key="1">
    <source>
        <dbReference type="Pfam" id="PF13340"/>
    </source>
</evidence>
<dbReference type="InterPro" id="IPR052909">
    <property type="entry name" value="Transposase_6_like"/>
</dbReference>
<accession>A0A4R4IU93</accession>
<dbReference type="PANTHER" id="PTHR46637">
    <property type="entry name" value="TIS1421-TRANSPOSASE PROTEIN A"/>
    <property type="match status" value="1"/>
</dbReference>
<feature type="domain" description="Insertion element IS402-like" evidence="1">
    <location>
        <begin position="1"/>
        <end position="34"/>
    </location>
</feature>